<dbReference type="Pfam" id="PF08666">
    <property type="entry name" value="SAF"/>
    <property type="match status" value="1"/>
</dbReference>
<dbReference type="AlphaFoldDB" id="A0A511XDN2"/>
<dbReference type="EMBL" id="BJYF01000024">
    <property type="protein sequence ID" value="GEN61048.1"/>
    <property type="molecule type" value="Genomic_DNA"/>
</dbReference>
<gene>
    <name evidence="2" type="ORF">ANI02nite_29320</name>
</gene>
<name>A0A511XDN2_9PROT</name>
<reference evidence="2 3" key="1">
    <citation type="submission" date="2019-07" db="EMBL/GenBank/DDBJ databases">
        <title>Whole genome shotgun sequence of Acetobacter nitrogenifigens NBRC 105050.</title>
        <authorList>
            <person name="Hosoyama A."/>
            <person name="Uohara A."/>
            <person name="Ohji S."/>
            <person name="Ichikawa N."/>
        </authorList>
    </citation>
    <scope>NUCLEOTIDE SEQUENCE [LARGE SCALE GENOMIC DNA]</scope>
    <source>
        <strain evidence="2 3">NBRC 105050</strain>
    </source>
</reference>
<organism evidence="2 3">
    <name type="scientific">Acetobacter nitrogenifigens DSM 23921 = NBRC 105050</name>
    <dbReference type="NCBI Taxonomy" id="1120919"/>
    <lineage>
        <taxon>Bacteria</taxon>
        <taxon>Pseudomonadati</taxon>
        <taxon>Pseudomonadota</taxon>
        <taxon>Alphaproteobacteria</taxon>
        <taxon>Acetobacterales</taxon>
        <taxon>Acetobacteraceae</taxon>
        <taxon>Acetobacter</taxon>
    </lineage>
</organism>
<protein>
    <recommendedName>
        <fullName evidence="1">SAF domain-containing protein</fullName>
    </recommendedName>
</protein>
<feature type="domain" description="SAF" evidence="1">
    <location>
        <begin position="8"/>
        <end position="74"/>
    </location>
</feature>
<dbReference type="CDD" id="cd11614">
    <property type="entry name" value="SAF_CpaB_FlgA_like"/>
    <property type="match status" value="1"/>
</dbReference>
<keyword evidence="3" id="KW-1185">Reference proteome</keyword>
<proteinExistence type="predicted"/>
<accession>A0A511XDN2</accession>
<comment type="caution">
    <text evidence="2">The sequence shown here is derived from an EMBL/GenBank/DDBJ whole genome shotgun (WGS) entry which is preliminary data.</text>
</comment>
<dbReference type="InterPro" id="IPR013974">
    <property type="entry name" value="SAF"/>
</dbReference>
<evidence type="ECO:0000259" key="1">
    <source>
        <dbReference type="SMART" id="SM00858"/>
    </source>
</evidence>
<dbReference type="SMART" id="SM00858">
    <property type="entry name" value="SAF"/>
    <property type="match status" value="1"/>
</dbReference>
<dbReference type="InterPro" id="IPR031571">
    <property type="entry name" value="RcpC_dom"/>
</dbReference>
<dbReference type="Proteomes" id="UP000321635">
    <property type="component" value="Unassembled WGS sequence"/>
</dbReference>
<dbReference type="NCBIfam" id="TIGR03177">
    <property type="entry name" value="pilus_cpaB"/>
    <property type="match status" value="1"/>
</dbReference>
<dbReference type="STRING" id="1120919.GCA_000429165_03794"/>
<evidence type="ECO:0000313" key="2">
    <source>
        <dbReference type="EMBL" id="GEN61048.1"/>
    </source>
</evidence>
<evidence type="ECO:0000313" key="3">
    <source>
        <dbReference type="Proteomes" id="UP000321635"/>
    </source>
</evidence>
<dbReference type="Pfam" id="PF16976">
    <property type="entry name" value="RcpC"/>
    <property type="match status" value="1"/>
</dbReference>
<sequence>MIKPEPKVSVLVAEHQLYAGSVIKNGDLTEVQTPKSFVFPGAVVESDSSKRDLVGTLLKVSIPKGAQIRVEDVVHPGEGGFLASLLGPGLRGVAVAVDPATSAGGLIWPGDFVDVILTVSDTSEGVGPKNTTSKIILSDIRVVAVDRRLVRGKDPSKSEEYPKNVVLELTPIQTQKLSLATKIGKITLSLRSISRVAGEKDHIDDSFSFDFLDTNAPKSTAAPTNILHVFNGRVEVKSEN</sequence>
<dbReference type="InterPro" id="IPR017592">
    <property type="entry name" value="Pilus_assmbl_Flp-typ_CpaB"/>
</dbReference>